<reference evidence="2" key="1">
    <citation type="submission" date="2014-11" db="EMBL/GenBank/DDBJ databases">
        <authorList>
            <person name="Otto D Thomas"/>
            <person name="Naeem Raeece"/>
        </authorList>
    </citation>
    <scope>NUCLEOTIDE SEQUENCE</scope>
</reference>
<sequence length="770" mass="84340">MLGKPVDANESEASDAHHPGAHRRPLHPQAQEPSELSRDALASLDLADIFLETSAASSSSSQQQKGGASSSSKSLSNRNSKRIFRWFWAGPGESCLNICQEVGGKASSCNVQNQNKLLTPADFDMAVTEANEMTGLGPEEWINCTSHRKAEESFDPSAYGGECVFSTEDKSICYTKAPDTTRRLCSCMTDKKPSTRKNVKKGESRKVETTNWQSIKGIGDLDNLNAAFFHKWSTETTYHWGVNQTCSEVCEKVESRKCDAHEQKNINTQNKMEKAVAEANANGRQEGLDAMTCEDGIQGGMEPYDPAVTDSLCFVNALAEADCDYVLDAPRRRLCACSELYDPNGRKITDESFLDHIFQGVRNLFAEAFEALVIDTSKTFSQGPGAGDPYVMATQVLDNTTTDHRVTATQFAALTELEEDNSEANEPEVIDPMVGRDAPLERHGSPCGDWLGVCCPETKQQEDDGGMSQLRQQVQGWMIDPALLPPIFTAKETGDPAYLASLCDFNSQCHAFDTAGNLYTPGDQREGPGDACDQSPQTLVSESVFLATSGKDPVMPVTRVPKLLATSGKDPVMPVTRVPKLLATSGKDPVMPVTRVPKLLATSGKDPVMPVTRVPKLLADDHKRQPYGNVNFKADESMDSTPDTAKIKRQNQGGAPIEKEEFWPSGFANGKKHENALAAMTDNWEGGQFKDKEQFSAEYFQWMTDRDNPEGPEVGNAFAPRVSDYLPTEWTSPDLAYTFNKLKYENYISGTDAKAAQQEEKEKAGAGRSN</sequence>
<proteinExistence type="predicted"/>
<gene>
    <name evidence="2" type="ORF">Cvel_8296</name>
</gene>
<organism evidence="2">
    <name type="scientific">Chromera velia CCMP2878</name>
    <dbReference type="NCBI Taxonomy" id="1169474"/>
    <lineage>
        <taxon>Eukaryota</taxon>
        <taxon>Sar</taxon>
        <taxon>Alveolata</taxon>
        <taxon>Colpodellida</taxon>
        <taxon>Chromeraceae</taxon>
        <taxon>Chromera</taxon>
    </lineage>
</organism>
<feature type="region of interest" description="Disordered" evidence="1">
    <location>
        <begin position="624"/>
        <end position="655"/>
    </location>
</feature>
<dbReference type="AlphaFoldDB" id="A0A0G4HSM5"/>
<feature type="compositionally biased region" description="Low complexity" evidence="1">
    <location>
        <begin position="55"/>
        <end position="74"/>
    </location>
</feature>
<accession>A0A0G4HSM5</accession>
<evidence type="ECO:0000256" key="1">
    <source>
        <dbReference type="SAM" id="MobiDB-lite"/>
    </source>
</evidence>
<feature type="region of interest" description="Disordered" evidence="1">
    <location>
        <begin position="55"/>
        <end position="75"/>
    </location>
</feature>
<evidence type="ECO:0000313" key="2">
    <source>
        <dbReference type="EMBL" id="CEM47345.1"/>
    </source>
</evidence>
<dbReference type="VEuPathDB" id="CryptoDB:Cvel_8296"/>
<feature type="region of interest" description="Disordered" evidence="1">
    <location>
        <begin position="1"/>
        <end position="38"/>
    </location>
</feature>
<name>A0A0G4HSM5_9ALVE</name>
<protein>
    <submittedName>
        <fullName evidence="2">Uncharacterized protein</fullName>
    </submittedName>
</protein>
<dbReference type="EMBL" id="CDMZ01003716">
    <property type="protein sequence ID" value="CEM47345.1"/>
    <property type="molecule type" value="Genomic_DNA"/>
</dbReference>